<dbReference type="AlphaFoldDB" id="A0A6J5TF71"/>
<dbReference type="Gene3D" id="2.170.150.80">
    <property type="entry name" value="NAC domain"/>
    <property type="match status" value="2"/>
</dbReference>
<keyword evidence="2" id="KW-0238">DNA-binding</keyword>
<dbReference type="PROSITE" id="PS51005">
    <property type="entry name" value="NAC"/>
    <property type="match status" value="1"/>
</dbReference>
<keyword evidence="1" id="KW-0805">Transcription regulation</keyword>
<keyword evidence="4" id="KW-0539">Nucleus</keyword>
<organism evidence="6 7">
    <name type="scientific">Prunus armeniaca</name>
    <name type="common">Apricot</name>
    <name type="synonym">Armeniaca vulgaris</name>
    <dbReference type="NCBI Taxonomy" id="36596"/>
    <lineage>
        <taxon>Eukaryota</taxon>
        <taxon>Viridiplantae</taxon>
        <taxon>Streptophyta</taxon>
        <taxon>Embryophyta</taxon>
        <taxon>Tracheophyta</taxon>
        <taxon>Spermatophyta</taxon>
        <taxon>Magnoliopsida</taxon>
        <taxon>eudicotyledons</taxon>
        <taxon>Gunneridae</taxon>
        <taxon>Pentapetalae</taxon>
        <taxon>rosids</taxon>
        <taxon>fabids</taxon>
        <taxon>Rosales</taxon>
        <taxon>Rosaceae</taxon>
        <taxon>Amygdaloideae</taxon>
        <taxon>Amygdaleae</taxon>
        <taxon>Prunus</taxon>
    </lineage>
</organism>
<evidence type="ECO:0000313" key="6">
    <source>
        <dbReference type="EMBL" id="CAB4262249.1"/>
    </source>
</evidence>
<dbReference type="Proteomes" id="UP000507222">
    <property type="component" value="Unassembled WGS sequence"/>
</dbReference>
<name>A0A6J5TF71_PRUAR</name>
<evidence type="ECO:0000313" key="7">
    <source>
        <dbReference type="Proteomes" id="UP000507222"/>
    </source>
</evidence>
<feature type="domain" description="NAC" evidence="5">
    <location>
        <begin position="41"/>
        <end position="170"/>
    </location>
</feature>
<dbReference type="Pfam" id="PF02365">
    <property type="entry name" value="NAM"/>
    <property type="match status" value="1"/>
</dbReference>
<sequence>MEKQSISSKASIVTNNGSDLHGGHTGSYDSYYDDASYFDSIPPGYRFKPLDGELVAIYLRKKIANEPLPPNKIHDVELYKFNPDTLSEIYESYGEDEMYFFTSRDKSTLMVHVRTEQQGMDTGKLLGGKPPHGDKTDWKMHEFQVNAPPKRKDRNDMRLDDCVLCRIYNKHNHSKDSNQSNNNGVEIQEQPNVQDNAHVSGEVVDHPPANSHELTSLLSNQNCYYNTDQSEILNSTNCIGFDGPFGVISISSTLPFQNPQQFNGYQKRQRFCDLPSEFYTNYDNGSMTQPKT</sequence>
<keyword evidence="3" id="KW-0804">Transcription</keyword>
<protein>
    <recommendedName>
        <fullName evidence="5">NAC domain-containing protein</fullName>
    </recommendedName>
</protein>
<reference evidence="6 7" key="1">
    <citation type="submission" date="2020-05" db="EMBL/GenBank/DDBJ databases">
        <authorList>
            <person name="Campoy J."/>
            <person name="Schneeberger K."/>
            <person name="Spophaly S."/>
        </authorList>
    </citation>
    <scope>NUCLEOTIDE SEQUENCE [LARGE SCALE GENOMIC DNA]</scope>
    <source>
        <strain evidence="6">PruArmRojPasFocal</strain>
    </source>
</reference>
<dbReference type="GO" id="GO:0003677">
    <property type="term" value="F:DNA binding"/>
    <property type="evidence" value="ECO:0007669"/>
    <property type="project" value="UniProtKB-KW"/>
</dbReference>
<evidence type="ECO:0000256" key="4">
    <source>
        <dbReference type="ARBA" id="ARBA00023242"/>
    </source>
</evidence>
<dbReference type="PANTHER" id="PTHR31719:SF179">
    <property type="entry name" value="OS08G0148400 PROTEIN"/>
    <property type="match status" value="1"/>
</dbReference>
<accession>A0A6J5TF71</accession>
<dbReference type="InterPro" id="IPR036093">
    <property type="entry name" value="NAC_dom_sf"/>
</dbReference>
<evidence type="ECO:0000256" key="1">
    <source>
        <dbReference type="ARBA" id="ARBA00023015"/>
    </source>
</evidence>
<evidence type="ECO:0000259" key="5">
    <source>
        <dbReference type="PROSITE" id="PS51005"/>
    </source>
</evidence>
<dbReference type="EMBL" id="CAEKDK010000001">
    <property type="protein sequence ID" value="CAB4262249.1"/>
    <property type="molecule type" value="Genomic_DNA"/>
</dbReference>
<dbReference type="GO" id="GO:0006355">
    <property type="term" value="P:regulation of DNA-templated transcription"/>
    <property type="evidence" value="ECO:0007669"/>
    <property type="project" value="InterPro"/>
</dbReference>
<proteinExistence type="predicted"/>
<dbReference type="PANTHER" id="PTHR31719">
    <property type="entry name" value="NAC TRANSCRIPTION FACTOR 56"/>
    <property type="match status" value="1"/>
</dbReference>
<evidence type="ECO:0000256" key="3">
    <source>
        <dbReference type="ARBA" id="ARBA00023163"/>
    </source>
</evidence>
<dbReference type="SUPFAM" id="SSF101941">
    <property type="entry name" value="NAC domain"/>
    <property type="match status" value="1"/>
</dbReference>
<gene>
    <name evidence="6" type="ORF">CURHAP_LOCUS1413</name>
</gene>
<dbReference type="InterPro" id="IPR003441">
    <property type="entry name" value="NAC-dom"/>
</dbReference>
<evidence type="ECO:0000256" key="2">
    <source>
        <dbReference type="ARBA" id="ARBA00023125"/>
    </source>
</evidence>